<accession>A0ABS9VT23</accession>
<evidence type="ECO:0000256" key="2">
    <source>
        <dbReference type="ARBA" id="ARBA00022692"/>
    </source>
</evidence>
<dbReference type="EC" id="4.2.2.29" evidence="7"/>
<evidence type="ECO:0000313" key="10">
    <source>
        <dbReference type="Proteomes" id="UP000710815"/>
    </source>
</evidence>
<comment type="catalytic activity">
    <reaction evidence="7">
        <text>a peptidoglycan chain = a peptidoglycan chain with N-acetyl-1,6-anhydromuramyl-[peptide] at the reducing end + a peptidoglycan chain with N-acetylglucosamine at the non-reducing end.</text>
        <dbReference type="EC" id="4.2.2.29"/>
    </reaction>
</comment>
<keyword evidence="10" id="KW-1185">Reference proteome</keyword>
<dbReference type="PANTHER" id="PTHR30518">
    <property type="entry name" value="ENDOLYTIC MUREIN TRANSGLYCOSYLASE"/>
    <property type="match status" value="1"/>
</dbReference>
<dbReference type="HAMAP" id="MF_02065">
    <property type="entry name" value="MltG"/>
    <property type="match status" value="1"/>
</dbReference>
<feature type="region of interest" description="Disordered" evidence="8">
    <location>
        <begin position="1"/>
        <end position="39"/>
    </location>
</feature>
<comment type="subcellular location">
    <subcellularLocation>
        <location evidence="7">Cell membrane</location>
        <topology evidence="7">Single-pass membrane protein</topology>
    </subcellularLocation>
</comment>
<keyword evidence="5 7" id="KW-0456">Lyase</keyword>
<gene>
    <name evidence="7 9" type="primary">mltG</name>
    <name evidence="9" type="ORF">JS533_003015</name>
</gene>
<evidence type="ECO:0000256" key="5">
    <source>
        <dbReference type="ARBA" id="ARBA00023239"/>
    </source>
</evidence>
<evidence type="ECO:0000256" key="6">
    <source>
        <dbReference type="ARBA" id="ARBA00023316"/>
    </source>
</evidence>
<evidence type="ECO:0000256" key="7">
    <source>
        <dbReference type="HAMAP-Rule" id="MF_02065"/>
    </source>
</evidence>
<feature type="site" description="Important for catalytic activity" evidence="7">
    <location>
        <position position="269"/>
    </location>
</feature>
<feature type="transmembrane region" description="Helical" evidence="7">
    <location>
        <begin position="48"/>
        <end position="69"/>
    </location>
</feature>
<feature type="compositionally biased region" description="Basic and acidic residues" evidence="8">
    <location>
        <begin position="1"/>
        <end position="20"/>
    </location>
</feature>
<comment type="function">
    <text evidence="7">Functions as a peptidoglycan terminase that cleaves nascent peptidoglycan strands endolytically to terminate their elongation.</text>
</comment>
<keyword evidence="1 7" id="KW-1003">Cell membrane</keyword>
<dbReference type="NCBIfam" id="TIGR00247">
    <property type="entry name" value="endolytic transglycosylase MltG"/>
    <property type="match status" value="1"/>
</dbReference>
<keyword evidence="3 7" id="KW-1133">Transmembrane helix</keyword>
<dbReference type="RefSeq" id="WP_241513055.1">
    <property type="nucleotide sequence ID" value="NZ_JAFEJT020000007.1"/>
</dbReference>
<protein>
    <recommendedName>
        <fullName evidence="7">Endolytic murein transglycosylase</fullName>
        <ecNumber evidence="7">4.2.2.29</ecNumber>
    </recommendedName>
    <alternativeName>
        <fullName evidence="7">Peptidoglycan lytic transglycosylase</fullName>
    </alternativeName>
    <alternativeName>
        <fullName evidence="7">Peptidoglycan polymerization terminase</fullName>
    </alternativeName>
</protein>
<keyword evidence="6 7" id="KW-0961">Cell wall biogenesis/degradation</keyword>
<dbReference type="Proteomes" id="UP000710815">
    <property type="component" value="Unassembled WGS sequence"/>
</dbReference>
<comment type="similarity">
    <text evidence="7">Belongs to the transglycosylase MltG family.</text>
</comment>
<evidence type="ECO:0000256" key="1">
    <source>
        <dbReference type="ARBA" id="ARBA00022475"/>
    </source>
</evidence>
<evidence type="ECO:0000256" key="4">
    <source>
        <dbReference type="ARBA" id="ARBA00023136"/>
    </source>
</evidence>
<dbReference type="PANTHER" id="PTHR30518:SF2">
    <property type="entry name" value="ENDOLYTIC MUREIN TRANSGLYCOSYLASE"/>
    <property type="match status" value="1"/>
</dbReference>
<reference evidence="9 10" key="2">
    <citation type="journal article" date="2021" name="Syst. Appl. Microbiol.">
        <title>Phylogenetic classification of ten novel species belonging to the genus Bifidobacterium comprising B. phasiani sp. nov., B. pongonis sp. nov., B. saguinibicoloris sp. nov., B. colobi sp. nov., B. simiiventris sp. nov., B. santillanense sp. nov., B. miconis sp. nov., B. amazonense sp. nov., B. pluvialisilvae sp. nov., and B. miconisargentati sp. nov.</title>
        <authorList>
            <person name="Lugli G.A."/>
            <person name="Calvete-Torre I."/>
            <person name="Alessandri G."/>
            <person name="Milani C."/>
            <person name="Turroni F."/>
            <person name="Laiolo P."/>
            <person name="Ossiprandi M.C."/>
            <person name="Margolles A."/>
            <person name="Ruiz L."/>
            <person name="Ventura M."/>
        </authorList>
    </citation>
    <scope>NUCLEOTIDE SEQUENCE [LARGE SCALE GENOMIC DNA]</scope>
    <source>
        <strain evidence="9 10">MA1</strain>
    </source>
</reference>
<sequence>MGEDLEHFFSDEGAGDDAHGDFFALPPQPPASRSEMRRKRERIRRRRMITAVAALVVAVLVVVIGVVGMGKLKAWRDARGTDTAAAVQDYSGPGDEDVTFTVSSGQGAGEVGENLVKADIVKSAAAFTNAVASVDATLYPGTFALKTHMKASDVVTILSDQSKAGGFLEVRPGERLSDVIANAAAVDGFDADAFKSLLEGDGSGILPAEAGGSFEGWLEPGAYNVQNREAADVVKDMVDARIAKLDKLGVPTGSERDDILKIASIAEAEVNSEEYYAKVTRVIDNRIEQGMTLGMDTTVAYGLGIKASELTDAQLSDESNPYNTRVHKGLTPTPISNPGDSAIKAALSPEEGDWLFFVTVDLSTGETKFTTGTLDEQNAQFQQYVNEYKTNNENAN</sequence>
<evidence type="ECO:0000313" key="9">
    <source>
        <dbReference type="EMBL" id="MCH9275249.1"/>
    </source>
</evidence>
<dbReference type="InterPro" id="IPR003770">
    <property type="entry name" value="MLTG-like"/>
</dbReference>
<evidence type="ECO:0000256" key="8">
    <source>
        <dbReference type="SAM" id="MobiDB-lite"/>
    </source>
</evidence>
<keyword evidence="4 7" id="KW-0472">Membrane</keyword>
<comment type="caution">
    <text evidence="9">The sequence shown here is derived from an EMBL/GenBank/DDBJ whole genome shotgun (WGS) entry which is preliminary data.</text>
</comment>
<evidence type="ECO:0000256" key="3">
    <source>
        <dbReference type="ARBA" id="ARBA00022989"/>
    </source>
</evidence>
<dbReference type="EMBL" id="JAFEJT020000007">
    <property type="protein sequence ID" value="MCH9275249.1"/>
    <property type="molecule type" value="Genomic_DNA"/>
</dbReference>
<reference evidence="9 10" key="1">
    <citation type="journal article" date="2021" name="Environ. Microbiol.">
        <title>Genetic insights into the dark matter of the mammalian gut microbiota through targeted genome reconstruction.</title>
        <authorList>
            <person name="Lugli G.A."/>
            <person name="Alessandri G."/>
            <person name="Milani C."/>
            <person name="Viappiani A."/>
            <person name="Fontana F."/>
            <person name="Tarracchini C."/>
            <person name="Mancabelli L."/>
            <person name="Argentini C."/>
            <person name="Ruiz L."/>
            <person name="Margolles A."/>
            <person name="van Sinderen D."/>
            <person name="Turroni F."/>
            <person name="Ventura M."/>
        </authorList>
    </citation>
    <scope>NUCLEOTIDE SEQUENCE [LARGE SCALE GENOMIC DNA]</scope>
    <source>
        <strain evidence="9 10">MA1</strain>
    </source>
</reference>
<dbReference type="Gene3D" id="3.30.1490.480">
    <property type="entry name" value="Endolytic murein transglycosylase"/>
    <property type="match status" value="1"/>
</dbReference>
<dbReference type="Pfam" id="PF02618">
    <property type="entry name" value="YceG"/>
    <property type="match status" value="1"/>
</dbReference>
<name>A0ABS9VT23_9BIFI</name>
<proteinExistence type="inferred from homology"/>
<organism evidence="9 10">
    <name type="scientific">Bifidobacterium amazonense</name>
    <dbReference type="NCBI Taxonomy" id="2809027"/>
    <lineage>
        <taxon>Bacteria</taxon>
        <taxon>Bacillati</taxon>
        <taxon>Actinomycetota</taxon>
        <taxon>Actinomycetes</taxon>
        <taxon>Bifidobacteriales</taxon>
        <taxon>Bifidobacteriaceae</taxon>
        <taxon>Bifidobacterium</taxon>
    </lineage>
</organism>
<keyword evidence="2 7" id="KW-0812">Transmembrane</keyword>